<protein>
    <submittedName>
        <fullName evidence="2">Uncharacterized protein</fullName>
    </submittedName>
</protein>
<name>A0A2G9UTQ5_TELCI</name>
<sequence>MEMNENPAIREQIPSERSSVTIEEPPKRPRYVSITGTINIRAELTPDKLFLADSDLVKVEDFEALPNSVGSYSTKFWLRDYEDFHEQGEEFDNPSESEQMIGYAGQSSKNSSFFPAVTTQEDIELKQFLEWPEFAFWKGFLQMEQGRIGKCRKGASSVRQLF</sequence>
<dbReference type="Proteomes" id="UP000230423">
    <property type="component" value="Unassembled WGS sequence"/>
</dbReference>
<dbReference type="OrthoDB" id="6510177at2759"/>
<feature type="region of interest" description="Disordered" evidence="1">
    <location>
        <begin position="1"/>
        <end position="28"/>
    </location>
</feature>
<organism evidence="2 3">
    <name type="scientific">Teladorsagia circumcincta</name>
    <name type="common">Brown stomach worm</name>
    <name type="synonym">Ostertagia circumcincta</name>
    <dbReference type="NCBI Taxonomy" id="45464"/>
    <lineage>
        <taxon>Eukaryota</taxon>
        <taxon>Metazoa</taxon>
        <taxon>Ecdysozoa</taxon>
        <taxon>Nematoda</taxon>
        <taxon>Chromadorea</taxon>
        <taxon>Rhabditida</taxon>
        <taxon>Rhabditina</taxon>
        <taxon>Rhabditomorpha</taxon>
        <taxon>Strongyloidea</taxon>
        <taxon>Trichostrongylidae</taxon>
        <taxon>Teladorsagia</taxon>
    </lineage>
</organism>
<accession>A0A2G9UTQ5</accession>
<proteinExistence type="predicted"/>
<evidence type="ECO:0000313" key="2">
    <source>
        <dbReference type="EMBL" id="PIO73122.1"/>
    </source>
</evidence>
<dbReference type="AlphaFoldDB" id="A0A2G9UTQ5"/>
<keyword evidence="3" id="KW-1185">Reference proteome</keyword>
<dbReference type="EMBL" id="KZ345515">
    <property type="protein sequence ID" value="PIO73122.1"/>
    <property type="molecule type" value="Genomic_DNA"/>
</dbReference>
<gene>
    <name evidence="2" type="ORF">TELCIR_04917</name>
</gene>
<reference evidence="2 3" key="1">
    <citation type="submission" date="2015-09" db="EMBL/GenBank/DDBJ databases">
        <title>Draft genome of the parasitic nematode Teladorsagia circumcincta isolate WARC Sus (inbred).</title>
        <authorList>
            <person name="Mitreva M."/>
        </authorList>
    </citation>
    <scope>NUCLEOTIDE SEQUENCE [LARGE SCALE GENOMIC DNA]</scope>
    <source>
        <strain evidence="2 3">S</strain>
    </source>
</reference>
<evidence type="ECO:0000256" key="1">
    <source>
        <dbReference type="SAM" id="MobiDB-lite"/>
    </source>
</evidence>
<evidence type="ECO:0000313" key="3">
    <source>
        <dbReference type="Proteomes" id="UP000230423"/>
    </source>
</evidence>